<comment type="caution">
    <text evidence="4">The sequence shown here is derived from an EMBL/GenBank/DDBJ whole genome shotgun (WGS) entry which is preliminary data.</text>
</comment>
<feature type="domain" description="AP5B1 middle" evidence="2">
    <location>
        <begin position="243"/>
        <end position="640"/>
    </location>
</feature>
<feature type="domain" description="AP5B1 C-terminal" evidence="3">
    <location>
        <begin position="1066"/>
        <end position="1117"/>
    </location>
</feature>
<dbReference type="InterPro" id="IPR038741">
    <property type="entry name" value="AP5B1"/>
</dbReference>
<dbReference type="OrthoDB" id="646197at2759"/>
<evidence type="ECO:0000313" key="5">
    <source>
        <dbReference type="Proteomes" id="UP000187406"/>
    </source>
</evidence>
<feature type="region of interest" description="Disordered" evidence="1">
    <location>
        <begin position="717"/>
        <end position="736"/>
    </location>
</feature>
<evidence type="ECO:0000256" key="1">
    <source>
        <dbReference type="SAM" id="MobiDB-lite"/>
    </source>
</evidence>
<dbReference type="PANTHER" id="PTHR34033">
    <property type="entry name" value="AP-5 COMPLEX SUBUNIT BETA-1"/>
    <property type="match status" value="1"/>
</dbReference>
<dbReference type="Proteomes" id="UP000187406">
    <property type="component" value="Unassembled WGS sequence"/>
</dbReference>
<dbReference type="GO" id="GO:0030119">
    <property type="term" value="C:AP-type membrane coat adaptor complex"/>
    <property type="evidence" value="ECO:0007669"/>
    <property type="project" value="TreeGrafter"/>
</dbReference>
<dbReference type="Pfam" id="PF21588">
    <property type="entry name" value="AP5B1_middle"/>
    <property type="match status" value="1"/>
</dbReference>
<reference evidence="5" key="1">
    <citation type="submission" date="2016-04" db="EMBL/GenBank/DDBJ databases">
        <title>Cephalotus genome sequencing.</title>
        <authorList>
            <person name="Fukushima K."/>
            <person name="Hasebe M."/>
            <person name="Fang X."/>
        </authorList>
    </citation>
    <scope>NUCLEOTIDE SEQUENCE [LARGE SCALE GENOMIC DNA]</scope>
    <source>
        <strain evidence="5">cv. St1</strain>
    </source>
</reference>
<keyword evidence="5" id="KW-1185">Reference proteome</keyword>
<evidence type="ECO:0000313" key="4">
    <source>
        <dbReference type="EMBL" id="GAV88388.1"/>
    </source>
</evidence>
<dbReference type="InterPro" id="IPR048979">
    <property type="entry name" value="AP5B1_middle"/>
</dbReference>
<evidence type="ECO:0000259" key="2">
    <source>
        <dbReference type="Pfam" id="PF21588"/>
    </source>
</evidence>
<dbReference type="AlphaFoldDB" id="A0A1Q3D801"/>
<organism evidence="4 5">
    <name type="scientific">Cephalotus follicularis</name>
    <name type="common">Albany pitcher plant</name>
    <dbReference type="NCBI Taxonomy" id="3775"/>
    <lineage>
        <taxon>Eukaryota</taxon>
        <taxon>Viridiplantae</taxon>
        <taxon>Streptophyta</taxon>
        <taxon>Embryophyta</taxon>
        <taxon>Tracheophyta</taxon>
        <taxon>Spermatophyta</taxon>
        <taxon>Magnoliopsida</taxon>
        <taxon>eudicotyledons</taxon>
        <taxon>Gunneridae</taxon>
        <taxon>Pentapetalae</taxon>
        <taxon>rosids</taxon>
        <taxon>fabids</taxon>
        <taxon>Oxalidales</taxon>
        <taxon>Cephalotaceae</taxon>
        <taxon>Cephalotus</taxon>
    </lineage>
</organism>
<dbReference type="PANTHER" id="PTHR34033:SF1">
    <property type="entry name" value="AP-5 COMPLEX SUBUNIT BETA-1"/>
    <property type="match status" value="1"/>
</dbReference>
<dbReference type="FunCoup" id="A0A1Q3D801">
    <property type="interactions" value="1459"/>
</dbReference>
<proteinExistence type="predicted"/>
<feature type="compositionally biased region" description="Basic and acidic residues" evidence="1">
    <location>
        <begin position="718"/>
        <end position="729"/>
    </location>
</feature>
<dbReference type="EMBL" id="BDDD01004819">
    <property type="protein sequence ID" value="GAV88388.1"/>
    <property type="molecule type" value="Genomic_DNA"/>
</dbReference>
<name>A0A1Q3D801_CEPFO</name>
<gene>
    <name evidence="4" type="ORF">CFOL_v3_31811</name>
</gene>
<dbReference type="InterPro" id="IPR048981">
    <property type="entry name" value="AP5B1_C"/>
</dbReference>
<accession>A0A1Q3D801</accession>
<protein>
    <submittedName>
        <fullName evidence="4">Uncharacterized protein</fullName>
    </submittedName>
</protein>
<dbReference type="GO" id="GO:0016197">
    <property type="term" value="P:endosomal transport"/>
    <property type="evidence" value="ECO:0007669"/>
    <property type="project" value="InterPro"/>
</dbReference>
<sequence length="1121" mass="125782">MTEKAPLKALSPQDWESLIDDFQYGGPRRHKWDSLYPITSLIDVALTSLLKRDFPLKIPIILFLEQLSDSIPTFDFVPSLLSRLLETLRSIVQSPIDGIHVSYLLKEQMMVSATSILISIDSMNNFEASYTESLVELLLTVINRPNHGPDRHTRGIACHCLRELERFYPCLLSEIAGHFWSLCQSERTHACQCYILMFAGVIYNIVNQHLNVSILNTSAPMVPFSVPLFMLLGSEKDVSGFNYKELRRAMAFLLEWPHVLTPCGMMEFMGMIVPLAVALELQASMLKVQFFGMIYSFDPMLCHVVLMMCLNFWDTFDGLEQEIVQRLMLVSKETQHHLVFRLLAIHWLLALLNKLMLSREVGSKNLIVEMGLRFYPAVFDPLALKSLKLDLLSFCSVCLDRLKSESVLVEGVAFHMSVVKLFEDSLVSVSAFKWLPPWSSETVVALRSFHKFFIGASSHSDTDTATNSNVMESNIFHTLQGMLVDFALEFPRLVPVIVAFVDRILCCHKHRLLGECLLQAIDKHMLSRVKIDYRLVSYFSIFDRIAENDTIPPRGLLDLLTKFMSFLVDKHDADTGLKSWSQGSKVIGICRTMLMHHHSSRLFLWLSHLLAFTCLHFPDLDVRDHARIYLRMLICVPGVKLKGILNLGEQLLTISPSPHSSSFFNVQSPLHHQVHKKSKNLLSYIHLERVTPLLVKQSWSLSLSTLAVGSQTSGYLESIRDSEPPVGEKELDDGTDFQTMPETERQYQPQEPLRVMDSKISEILGTLRRHFSCIPDFRHMPGLKVRISCSLRFESEPFKCLCGGDSPTSGLDGPDSLPAIYATVLKFSSSAPYGSISSCHIPFLLGEPPRNDCFSGQTVSLDIIPVENGSGEGESFRAPVTIDLEPQEPTPGLVDVLIETNTENCQIIHGQLQSITVGIEDMFLKAIVPSEIPEDAVPGYCSDLFHALWDACGTSSNIGRETFPLKGSKGVAAISGTRSVKLLEVPADSLIRSIEHHLAPFVVGVIGEQLVNIVKDGGMIGDAVCKAIATDSFLDGTTSVPDFDRGPLHLTYVDDESGREIHSHISKRNIGCFLILIFLPPRFHLLFQMEVCDVSTLVRIRTDHWPCLAYIDDFLEALFLA</sequence>
<dbReference type="Pfam" id="PF21590">
    <property type="entry name" value="AP5B1_C"/>
    <property type="match status" value="1"/>
</dbReference>
<evidence type="ECO:0000259" key="3">
    <source>
        <dbReference type="Pfam" id="PF21590"/>
    </source>
</evidence>
<dbReference type="InParanoid" id="A0A1Q3D801"/>